<feature type="compositionally biased region" description="Pro residues" evidence="2">
    <location>
        <begin position="464"/>
        <end position="477"/>
    </location>
</feature>
<organism evidence="5 6">
    <name type="scientific">Candidatus Gottesmanbacteria bacterium RIFCSPHIGHO2_01_FULL_47_48</name>
    <dbReference type="NCBI Taxonomy" id="1798381"/>
    <lineage>
        <taxon>Bacteria</taxon>
        <taxon>Candidatus Gottesmaniibacteriota</taxon>
    </lineage>
</organism>
<evidence type="ECO:0000256" key="2">
    <source>
        <dbReference type="SAM" id="MobiDB-lite"/>
    </source>
</evidence>
<reference evidence="5 6" key="1">
    <citation type="journal article" date="2016" name="Nat. Commun.">
        <title>Thousands of microbial genomes shed light on interconnected biogeochemical processes in an aquifer system.</title>
        <authorList>
            <person name="Anantharaman K."/>
            <person name="Brown C.T."/>
            <person name="Hug L.A."/>
            <person name="Sharon I."/>
            <person name="Castelle C.J."/>
            <person name="Probst A.J."/>
            <person name="Thomas B.C."/>
            <person name="Singh A."/>
            <person name="Wilkins M.J."/>
            <person name="Karaoz U."/>
            <person name="Brodie E.L."/>
            <person name="Williams K.H."/>
            <person name="Hubbard S.S."/>
            <person name="Banfield J.F."/>
        </authorList>
    </citation>
    <scope>NUCLEOTIDE SEQUENCE [LARGE SCALE GENOMIC DNA]</scope>
</reference>
<accession>A0A1F6A4I0</accession>
<dbReference type="EMBL" id="MFJK01000007">
    <property type="protein sequence ID" value="OGG19414.1"/>
    <property type="molecule type" value="Genomic_DNA"/>
</dbReference>
<evidence type="ECO:0000256" key="1">
    <source>
        <dbReference type="ARBA" id="ARBA00016512"/>
    </source>
</evidence>
<dbReference type="SUPFAM" id="SSF63446">
    <property type="entry name" value="Type I dockerin domain"/>
    <property type="match status" value="1"/>
</dbReference>
<dbReference type="SUPFAM" id="SSF101447">
    <property type="entry name" value="Formin homology 2 domain (FH2 domain)"/>
    <property type="match status" value="1"/>
</dbReference>
<dbReference type="InterPro" id="IPR002105">
    <property type="entry name" value="Dockerin_1_rpt"/>
</dbReference>
<dbReference type="InterPro" id="IPR052918">
    <property type="entry name" value="Motility_Chemotaxis_Reg"/>
</dbReference>
<sequence>MKKHLSLIIFFVFIFSGFFVFAPAPLWASGATYYVATSGSDTNSGTQSAPWATLQKALGSISSGDMVIIRGGIYRQPGSMIGYPYKSFGPAGTAGNLTTFKSYPGERVIITGPNNDLIQIAVADYVRIDSLWFGGDYVTGIKGPVFQISGVGKEIVNNTFFNWPSGPLMGWGENVLFQGNRLVNTGRDVHTAGTYFSSGYATDGKLSNHIIADHNIYIGNNISAGYGFQFWHGGKSMIATRNFVAGHSWGSAIDGDSQLWANNFYWKQTGKDSDIDTVINPYGPLSGGSNQKYINNIFGPSAWFYYANAWKATQAEIDTKLSNNAFTDDPSYLPGSGGPTCKKPCGVSPYVFHQGQESAEIGISAAALDKAVGTISQAFLNPLDTIYSDTTVESSFQQIRSAQVPTTSPLYRKGLPWFGQAIDIGWNVPAPASVCDYWAAFTKLGLKHYDKYGSVLPDYSCTSPTPPPPPPPPPPPSTVTGDVNGDGKVDFADLQALLLNILGTVTAQLDLIVDGKINSLDFAVSSGEIINANPPPPGDTQAPVTVITAPAGGQTVSGTFSVVASATDNVGVTKVEFYIDGAIKNTDTGVPYGFNLDTTQLTNAAHTVYSKAYDAAGNVGSSSSITFTVSNTAPPPQTMTLNLSSYFGGSGEDSARDVVTDSQGNAYVVGGLGSATIQTTQTFKKTGTCAVSWTGNGGKDMDAYVMKISPTNQLVWSTRIGGPCYDRSYGVELDSSGNIYLTGRAGPNFPTTSGTFQPGFYGFNSGSAYGEQNAFVAKVSPTGALVWASYVGSTDGNRDIAVDGSGDVYIGTGFNSATQKPLSGLAWFSSAISKAFQVVNNRGFEGLIVKIKSDGSQVVWASFYGGTGNEGATPSIRVDRNGYVYYLTNTTSTNLPVKNAFKSTLGGTIDMALVKFHFDSGVGKLVTDYSTYFGGSDVEFTETHGLAVDVSGNAYIAATTKSTNLTTTTGAYQRTYGGSGGSGNYPGDGFVAKFSPTGTLLSATYLGGSSGEGLEGTALDSSGNVFVSGATYSTNFPTSSGAFQTSNKGRADVFAAKLSPDLKSLLFSTYLGGTGDDLGRSATVDSAGNFLVVGLEYSSNLPTKSAFQITYGGAGDELISKFGP</sequence>
<dbReference type="CDD" id="cd14256">
    <property type="entry name" value="Dockerin_I"/>
    <property type="match status" value="1"/>
</dbReference>
<dbReference type="InterPro" id="IPR036439">
    <property type="entry name" value="Dockerin_dom_sf"/>
</dbReference>
<dbReference type="PANTHER" id="PTHR35580:SF1">
    <property type="entry name" value="PHYTASE-LIKE DOMAIN-CONTAINING PROTEIN"/>
    <property type="match status" value="1"/>
</dbReference>
<evidence type="ECO:0000259" key="4">
    <source>
        <dbReference type="PROSITE" id="PS51766"/>
    </source>
</evidence>
<dbReference type="Gene3D" id="2.160.20.10">
    <property type="entry name" value="Single-stranded right-handed beta-helix, Pectin lyase-like"/>
    <property type="match status" value="1"/>
</dbReference>
<dbReference type="Gene3D" id="1.10.1330.10">
    <property type="entry name" value="Dockerin domain"/>
    <property type="match status" value="1"/>
</dbReference>
<dbReference type="InterPro" id="IPR018247">
    <property type="entry name" value="EF_Hand_1_Ca_BS"/>
</dbReference>
<dbReference type="Pfam" id="PF06739">
    <property type="entry name" value="SBBP"/>
    <property type="match status" value="2"/>
</dbReference>
<dbReference type="InterPro" id="IPR016134">
    <property type="entry name" value="Dockerin_dom"/>
</dbReference>
<dbReference type="PROSITE" id="PS51766">
    <property type="entry name" value="DOCKERIN"/>
    <property type="match status" value="1"/>
</dbReference>
<dbReference type="Gene3D" id="2.60.40.10">
    <property type="entry name" value="Immunoglobulins"/>
    <property type="match status" value="1"/>
</dbReference>
<dbReference type="InterPro" id="IPR011050">
    <property type="entry name" value="Pectin_lyase_fold/virulence"/>
</dbReference>
<evidence type="ECO:0000259" key="3">
    <source>
        <dbReference type="PROSITE" id="PS50222"/>
    </source>
</evidence>
<dbReference type="InterPro" id="IPR010620">
    <property type="entry name" value="SBBP_repeat"/>
</dbReference>
<gene>
    <name evidence="5" type="ORF">A2721_02710</name>
</gene>
<dbReference type="STRING" id="1798381.A2721_02710"/>
<dbReference type="SUPFAM" id="SSF51126">
    <property type="entry name" value="Pectin lyase-like"/>
    <property type="match status" value="1"/>
</dbReference>
<dbReference type="GO" id="GO:0000272">
    <property type="term" value="P:polysaccharide catabolic process"/>
    <property type="evidence" value="ECO:0007669"/>
    <property type="project" value="InterPro"/>
</dbReference>
<dbReference type="GO" id="GO:0004553">
    <property type="term" value="F:hydrolase activity, hydrolyzing O-glycosyl compounds"/>
    <property type="evidence" value="ECO:0007669"/>
    <property type="project" value="InterPro"/>
</dbReference>
<evidence type="ECO:0000313" key="5">
    <source>
        <dbReference type="EMBL" id="OGG19414.1"/>
    </source>
</evidence>
<dbReference type="InterPro" id="IPR002048">
    <property type="entry name" value="EF_hand_dom"/>
</dbReference>
<protein>
    <recommendedName>
        <fullName evidence="1">Probable pectate lyase C</fullName>
    </recommendedName>
</protein>
<dbReference type="AlphaFoldDB" id="A0A1F6A4I0"/>
<dbReference type="Proteomes" id="UP000177871">
    <property type="component" value="Unassembled WGS sequence"/>
</dbReference>
<dbReference type="PROSITE" id="PS00018">
    <property type="entry name" value="EF_HAND_1"/>
    <property type="match status" value="1"/>
</dbReference>
<evidence type="ECO:0000313" key="6">
    <source>
        <dbReference type="Proteomes" id="UP000177871"/>
    </source>
</evidence>
<dbReference type="SUPFAM" id="SSF101898">
    <property type="entry name" value="NHL repeat"/>
    <property type="match status" value="1"/>
</dbReference>
<dbReference type="InterPro" id="IPR013783">
    <property type="entry name" value="Ig-like_fold"/>
</dbReference>
<feature type="region of interest" description="Disordered" evidence="2">
    <location>
        <begin position="460"/>
        <end position="485"/>
    </location>
</feature>
<dbReference type="InterPro" id="IPR012334">
    <property type="entry name" value="Pectin_lyas_fold"/>
</dbReference>
<proteinExistence type="predicted"/>
<dbReference type="PROSITE" id="PS50222">
    <property type="entry name" value="EF_HAND_2"/>
    <property type="match status" value="1"/>
</dbReference>
<name>A0A1F6A4I0_9BACT</name>
<feature type="domain" description="EF-hand" evidence="3">
    <location>
        <begin position="482"/>
        <end position="504"/>
    </location>
</feature>
<dbReference type="Pfam" id="PF17957">
    <property type="entry name" value="Big_7"/>
    <property type="match status" value="1"/>
</dbReference>
<dbReference type="Pfam" id="PF00404">
    <property type="entry name" value="Dockerin_1"/>
    <property type="match status" value="1"/>
</dbReference>
<comment type="caution">
    <text evidence="5">The sequence shown here is derived from an EMBL/GenBank/DDBJ whole genome shotgun (WGS) entry which is preliminary data.</text>
</comment>
<feature type="domain" description="Dockerin" evidence="4">
    <location>
        <begin position="476"/>
        <end position="538"/>
    </location>
</feature>
<dbReference type="PANTHER" id="PTHR35580">
    <property type="entry name" value="CELL SURFACE GLYCOPROTEIN (S-LAYER PROTEIN)-LIKE PROTEIN"/>
    <property type="match status" value="1"/>
</dbReference>
<dbReference type="GO" id="GO:0005509">
    <property type="term" value="F:calcium ion binding"/>
    <property type="evidence" value="ECO:0007669"/>
    <property type="project" value="InterPro"/>
</dbReference>